<proteinExistence type="predicted"/>
<feature type="domain" description="Spore coat protein U/FanG" evidence="2">
    <location>
        <begin position="34"/>
        <end position="167"/>
    </location>
</feature>
<gene>
    <name evidence="3" type="ORF">AOC03_12085</name>
</gene>
<dbReference type="Pfam" id="PF05229">
    <property type="entry name" value="SCPU"/>
    <property type="match status" value="1"/>
</dbReference>
<organism evidence="3 4">
    <name type="scientific">Psychrobacter urativorans</name>
    <dbReference type="NCBI Taxonomy" id="45610"/>
    <lineage>
        <taxon>Bacteria</taxon>
        <taxon>Pseudomonadati</taxon>
        <taxon>Pseudomonadota</taxon>
        <taxon>Gammaproteobacteria</taxon>
        <taxon>Moraxellales</taxon>
        <taxon>Moraxellaceae</taxon>
        <taxon>Psychrobacter</taxon>
    </lineage>
</organism>
<feature type="signal peptide" evidence="1">
    <location>
        <begin position="1"/>
        <end position="26"/>
    </location>
</feature>
<sequence>MTFNKTLLTATMLTLGGFAAMTGANAADALAGGFNVDLEVEATCVINTGTGDIDLGKTLAGAGASTAALGTEIILNCSKGAVYAISLVPTGANVDGTGVMLGGTGTLEEVAYKLTTDAAGLVPWGGTGNTVGGTALLYATDIKNTVYATVTGSADVSPSTYTDAVVINVSY</sequence>
<evidence type="ECO:0000259" key="2">
    <source>
        <dbReference type="Pfam" id="PF05229"/>
    </source>
</evidence>
<evidence type="ECO:0000313" key="3">
    <source>
        <dbReference type="EMBL" id="ALF60922.1"/>
    </source>
</evidence>
<dbReference type="PANTHER" id="PTHR37089">
    <property type="entry name" value="PROTEIN U-RELATED"/>
    <property type="match status" value="1"/>
</dbReference>
<dbReference type="AlphaFoldDB" id="A0A0M4T057"/>
<keyword evidence="4" id="KW-1185">Reference proteome</keyword>
<protein>
    <recommendedName>
        <fullName evidence="2">Spore coat protein U/FanG domain-containing protein</fullName>
    </recommendedName>
</protein>
<evidence type="ECO:0000256" key="1">
    <source>
        <dbReference type="SAM" id="SignalP"/>
    </source>
</evidence>
<dbReference type="EMBL" id="CP012708">
    <property type="protein sequence ID" value="ALF60922.1"/>
    <property type="molecule type" value="Genomic_DNA"/>
</dbReference>
<keyword evidence="1" id="KW-0732">Signal</keyword>
<reference evidence="3 4" key="1">
    <citation type="submission" date="2015-09" db="EMBL/GenBank/DDBJ databases">
        <title>Complete genome of Psychrobacter urativorans R10.10B.</title>
        <authorList>
            <person name="See-Too W.S."/>
            <person name="Chan K.G."/>
        </authorList>
    </citation>
    <scope>NUCLEOTIDE SEQUENCE [LARGE SCALE GENOMIC DNA]</scope>
    <source>
        <strain evidence="3 4">R10.10B</strain>
        <plasmid evidence="3 4">2</plasmid>
    </source>
</reference>
<evidence type="ECO:0000313" key="4">
    <source>
        <dbReference type="Proteomes" id="UP000059847"/>
    </source>
</evidence>
<keyword evidence="3" id="KW-0614">Plasmid</keyword>
<dbReference type="KEGG" id="pur:AOC03_12085"/>
<feature type="chain" id="PRO_5005802199" description="Spore coat protein U/FanG domain-containing protein" evidence="1">
    <location>
        <begin position="27"/>
        <end position="171"/>
    </location>
</feature>
<geneLocation type="plasmid" evidence="3 4">
    <name>2</name>
</geneLocation>
<dbReference type="Proteomes" id="UP000059847">
    <property type="component" value="Plasmid 2"/>
</dbReference>
<accession>A0A0M4T057</accession>
<dbReference type="InterPro" id="IPR007893">
    <property type="entry name" value="Spore_coat_U/FanG"/>
</dbReference>
<name>A0A0M4T057_9GAMM</name>
<dbReference type="InterPro" id="IPR053167">
    <property type="entry name" value="Spore_coat_component"/>
</dbReference>